<evidence type="ECO:0000256" key="1">
    <source>
        <dbReference type="ARBA" id="ARBA00022737"/>
    </source>
</evidence>
<dbReference type="InterPro" id="IPR022385">
    <property type="entry name" value="Rhs_assc_core"/>
</dbReference>
<protein>
    <recommendedName>
        <fullName evidence="3">Teneurin-like YD-shell domain-containing protein</fullName>
    </recommendedName>
</protein>
<evidence type="ECO:0000256" key="2">
    <source>
        <dbReference type="SAM" id="MobiDB-lite"/>
    </source>
</evidence>
<keyword evidence="1" id="KW-0677">Repeat</keyword>
<sequence length="178" mass="19692">MPSITVNNKTYAGQHGSTDQSERVKLGDTLFHNGPLGLSAKSTAFVGMGFNREPGGTLNSMKTGGKSYYYLTDSIGSVTGLVDVDGNKVDTYTYSPRGVRLLAQSSEPVAQPYRFARNYQDPTGPYHLQNRYYDANIGRFTQPDPSGQEQIPYLYAEGDWRGLLLPSRRGRKGRGQQR</sequence>
<proteinExistence type="predicted"/>
<dbReference type="PANTHER" id="PTHR32305:SF15">
    <property type="entry name" value="PROTEIN RHSA-RELATED"/>
    <property type="match status" value="1"/>
</dbReference>
<feature type="compositionally biased region" description="Polar residues" evidence="2">
    <location>
        <begin position="1"/>
        <end position="19"/>
    </location>
</feature>
<dbReference type="PANTHER" id="PTHR32305">
    <property type="match status" value="1"/>
</dbReference>
<feature type="region of interest" description="Disordered" evidence="2">
    <location>
        <begin position="1"/>
        <end position="21"/>
    </location>
</feature>
<organism evidence="4 5">
    <name type="scientific">Streptomyces similanensis</name>
    <dbReference type="NCBI Taxonomy" id="1274988"/>
    <lineage>
        <taxon>Bacteria</taxon>
        <taxon>Bacillati</taxon>
        <taxon>Actinomycetota</taxon>
        <taxon>Actinomycetes</taxon>
        <taxon>Kitasatosporales</taxon>
        <taxon>Streptomycetaceae</taxon>
        <taxon>Streptomyces</taxon>
    </lineage>
</organism>
<gene>
    <name evidence="4" type="ORF">GCM10023336_59160</name>
</gene>
<evidence type="ECO:0000313" key="5">
    <source>
        <dbReference type="Proteomes" id="UP001500124"/>
    </source>
</evidence>
<evidence type="ECO:0000313" key="4">
    <source>
        <dbReference type="EMBL" id="GAA5072401.1"/>
    </source>
</evidence>
<name>A0ABP9L6Y3_9ACTN</name>
<dbReference type="InterPro" id="IPR050708">
    <property type="entry name" value="T6SS_VgrG/RHS"/>
</dbReference>
<dbReference type="Gene3D" id="2.180.10.10">
    <property type="entry name" value="RHS repeat-associated core"/>
    <property type="match status" value="1"/>
</dbReference>
<dbReference type="NCBIfam" id="TIGR03696">
    <property type="entry name" value="Rhs_assc_core"/>
    <property type="match status" value="1"/>
</dbReference>
<dbReference type="InterPro" id="IPR056823">
    <property type="entry name" value="TEN-like_YD-shell"/>
</dbReference>
<comment type="caution">
    <text evidence="4">The sequence shown here is derived from an EMBL/GenBank/DDBJ whole genome shotgun (WGS) entry which is preliminary data.</text>
</comment>
<dbReference type="Pfam" id="PF25023">
    <property type="entry name" value="TEN_YD-shell"/>
    <property type="match status" value="1"/>
</dbReference>
<feature type="domain" description="Teneurin-like YD-shell" evidence="3">
    <location>
        <begin position="56"/>
        <end position="149"/>
    </location>
</feature>
<dbReference type="Proteomes" id="UP001500124">
    <property type="component" value="Unassembled WGS sequence"/>
</dbReference>
<keyword evidence="5" id="KW-1185">Reference proteome</keyword>
<reference evidence="5" key="1">
    <citation type="journal article" date="2019" name="Int. J. Syst. Evol. Microbiol.">
        <title>The Global Catalogue of Microorganisms (GCM) 10K type strain sequencing project: providing services to taxonomists for standard genome sequencing and annotation.</title>
        <authorList>
            <consortium name="The Broad Institute Genomics Platform"/>
            <consortium name="The Broad Institute Genome Sequencing Center for Infectious Disease"/>
            <person name="Wu L."/>
            <person name="Ma J."/>
        </authorList>
    </citation>
    <scope>NUCLEOTIDE SEQUENCE [LARGE SCALE GENOMIC DNA]</scope>
    <source>
        <strain evidence="5">JCM 18410</strain>
    </source>
</reference>
<accession>A0ABP9L6Y3</accession>
<dbReference type="EMBL" id="BAABKC010000096">
    <property type="protein sequence ID" value="GAA5072401.1"/>
    <property type="molecule type" value="Genomic_DNA"/>
</dbReference>
<evidence type="ECO:0000259" key="3">
    <source>
        <dbReference type="Pfam" id="PF25023"/>
    </source>
</evidence>